<dbReference type="GeneID" id="104954778"/>
<accession>A0A6I9NZQ7</accession>
<dbReference type="OrthoDB" id="8956628at2759"/>
<proteinExistence type="predicted"/>
<evidence type="ECO:0000256" key="1">
    <source>
        <dbReference type="SAM" id="MobiDB-lite"/>
    </source>
</evidence>
<dbReference type="Proteomes" id="UP000504611">
    <property type="component" value="Unplaced"/>
</dbReference>
<keyword evidence="2" id="KW-1185">Reference proteome</keyword>
<reference evidence="3" key="1">
    <citation type="submission" date="2025-08" db="UniProtKB">
        <authorList>
            <consortium name="RefSeq"/>
        </authorList>
    </citation>
    <scope>IDENTIFICATION</scope>
    <source>
        <tissue evidence="3">Muscle</tissue>
    </source>
</reference>
<dbReference type="PANTHER" id="PTHR15746:SF22">
    <property type="entry name" value="RAB11 FAMILY-INTERACTING PROTEIN 1"/>
    <property type="match status" value="1"/>
</dbReference>
<sequence length="174" mass="19239">WFKMVDKSGKEDKARGEVLLDIQFMRNNMSASMFDLSMQDKPRSRISKLKDKVRGKKKDGFSDSASAIVPSVSNVLTDSEGEADAQSLNQSPGVKKKSRLKTLFAPKSNLQKNMSQSMSTLGTLPEKNSSLSSSRSSGLNVDSPDGNFIFLYSVLWRISTTGPRSASLRMARHR</sequence>
<feature type="non-terminal residue" evidence="3">
    <location>
        <position position="1"/>
    </location>
</feature>
<protein>
    <submittedName>
        <fullName evidence="3">Rab11 family-interacting protein 1-like</fullName>
    </submittedName>
</protein>
<evidence type="ECO:0000313" key="3">
    <source>
        <dbReference type="RefSeq" id="XP_010780273.1"/>
    </source>
</evidence>
<evidence type="ECO:0000313" key="2">
    <source>
        <dbReference type="Proteomes" id="UP000504611"/>
    </source>
</evidence>
<dbReference type="GO" id="GO:0045055">
    <property type="term" value="P:regulated exocytosis"/>
    <property type="evidence" value="ECO:0007669"/>
    <property type="project" value="TreeGrafter"/>
</dbReference>
<dbReference type="AlphaFoldDB" id="A0A6I9NZQ7"/>
<feature type="region of interest" description="Disordered" evidence="1">
    <location>
        <begin position="78"/>
        <end position="140"/>
    </location>
</feature>
<name>A0A6I9NZQ7_9TELE</name>
<organism evidence="2 3">
    <name type="scientific">Notothenia coriiceps</name>
    <name type="common">black rockcod</name>
    <dbReference type="NCBI Taxonomy" id="8208"/>
    <lineage>
        <taxon>Eukaryota</taxon>
        <taxon>Metazoa</taxon>
        <taxon>Chordata</taxon>
        <taxon>Craniata</taxon>
        <taxon>Vertebrata</taxon>
        <taxon>Euteleostomi</taxon>
        <taxon>Actinopterygii</taxon>
        <taxon>Neopterygii</taxon>
        <taxon>Teleostei</taxon>
        <taxon>Neoteleostei</taxon>
        <taxon>Acanthomorphata</taxon>
        <taxon>Eupercaria</taxon>
        <taxon>Perciformes</taxon>
        <taxon>Notothenioidei</taxon>
        <taxon>Nototheniidae</taxon>
        <taxon>Notothenia</taxon>
    </lineage>
</organism>
<dbReference type="KEGG" id="ncc:104954778"/>
<feature type="compositionally biased region" description="Polar residues" evidence="1">
    <location>
        <begin position="108"/>
        <end position="128"/>
    </location>
</feature>
<dbReference type="InterPro" id="IPR037789">
    <property type="entry name" value="FIP_classI"/>
</dbReference>
<dbReference type="RefSeq" id="XP_010780273.1">
    <property type="nucleotide sequence ID" value="XM_010781971.1"/>
</dbReference>
<dbReference type="GO" id="GO:0031267">
    <property type="term" value="F:small GTPase binding"/>
    <property type="evidence" value="ECO:0007669"/>
    <property type="project" value="InterPro"/>
</dbReference>
<gene>
    <name evidence="3" type="primary">LOC104954778</name>
</gene>
<dbReference type="PANTHER" id="PTHR15746">
    <property type="entry name" value="RAB11-RELATED"/>
    <property type="match status" value="1"/>
</dbReference>